<dbReference type="PROSITE" id="PS00018">
    <property type="entry name" value="EF_HAND_1"/>
    <property type="match status" value="1"/>
</dbReference>
<reference evidence="2 3" key="1">
    <citation type="submission" date="2014-01" db="EMBL/GenBank/DDBJ databases">
        <title>Full genme sequencing of cellulolytic bacterium Gynuella sunshinyii YC6258T gen. nov., sp. nov.</title>
        <authorList>
            <person name="Khan H."/>
            <person name="Chung E.J."/>
            <person name="Chung Y.R."/>
        </authorList>
    </citation>
    <scope>NUCLEOTIDE SEQUENCE [LARGE SCALE GENOMIC DNA]</scope>
    <source>
        <strain evidence="2 3">YC6258</strain>
    </source>
</reference>
<evidence type="ECO:0000313" key="3">
    <source>
        <dbReference type="Proteomes" id="UP000032266"/>
    </source>
</evidence>
<gene>
    <name evidence="2" type="ORF">YC6258_05526</name>
</gene>
<evidence type="ECO:0000256" key="1">
    <source>
        <dbReference type="SAM" id="Phobius"/>
    </source>
</evidence>
<evidence type="ECO:0000313" key="2">
    <source>
        <dbReference type="EMBL" id="AJQ97554.1"/>
    </source>
</evidence>
<dbReference type="Gene3D" id="3.40.50.300">
    <property type="entry name" value="P-loop containing nucleotide triphosphate hydrolases"/>
    <property type="match status" value="1"/>
</dbReference>
<keyword evidence="1" id="KW-0812">Transmembrane</keyword>
<keyword evidence="1" id="KW-1133">Transmembrane helix</keyword>
<keyword evidence="3" id="KW-1185">Reference proteome</keyword>
<dbReference type="Proteomes" id="UP000032266">
    <property type="component" value="Chromosome"/>
</dbReference>
<dbReference type="OrthoDB" id="7052531at2"/>
<organism evidence="2 3">
    <name type="scientific">Gynuella sunshinyii YC6258</name>
    <dbReference type="NCBI Taxonomy" id="1445510"/>
    <lineage>
        <taxon>Bacteria</taxon>
        <taxon>Pseudomonadati</taxon>
        <taxon>Pseudomonadota</taxon>
        <taxon>Gammaproteobacteria</taxon>
        <taxon>Oceanospirillales</taxon>
        <taxon>Saccharospirillaceae</taxon>
        <taxon>Gynuella</taxon>
    </lineage>
</organism>
<dbReference type="EMBL" id="CP007142">
    <property type="protein sequence ID" value="AJQ97554.1"/>
    <property type="molecule type" value="Genomic_DNA"/>
</dbReference>
<dbReference type="PATRIC" id="fig|1445510.3.peg.5492"/>
<dbReference type="AlphaFoldDB" id="A0A0C5W4L4"/>
<keyword evidence="1" id="KW-0472">Membrane</keyword>
<dbReference type="HOGENOM" id="CLU_263902_0_0_6"/>
<feature type="transmembrane region" description="Helical" evidence="1">
    <location>
        <begin position="163"/>
        <end position="182"/>
    </location>
</feature>
<dbReference type="InterPro" id="IPR018247">
    <property type="entry name" value="EF_Hand_1_Ca_BS"/>
</dbReference>
<name>A0A0C5W4L4_9GAMM</name>
<dbReference type="SUPFAM" id="SSF52540">
    <property type="entry name" value="P-loop containing nucleoside triphosphate hydrolases"/>
    <property type="match status" value="1"/>
</dbReference>
<accession>A0A0C5W4L4</accession>
<dbReference type="RefSeq" id="WP_044619270.1">
    <property type="nucleotide sequence ID" value="NZ_CP007142.1"/>
</dbReference>
<protein>
    <submittedName>
        <fullName evidence="2">Uncharacterized protein</fullName>
    </submittedName>
</protein>
<proteinExistence type="predicted"/>
<dbReference type="STRING" id="1445510.YC6258_05526"/>
<dbReference type="KEGG" id="gsn:YC6258_05526"/>
<feature type="transmembrane region" description="Helical" evidence="1">
    <location>
        <begin position="124"/>
        <end position="143"/>
    </location>
</feature>
<dbReference type="InterPro" id="IPR027417">
    <property type="entry name" value="P-loop_NTPase"/>
</dbReference>
<sequence>MSRENVPYVFIPIQKRIDKKPLFIGRQRLRKKLRETLIKAFGIGGCFLVGGYRGVGKTSLVNQVLEEIKKRYQPWKILSRKPLFIRIDLGVDSGLSIRDILCDLVESTYVKTRREWQHAVSKRVLLLILMWVISVFYGVHISGSTDVTAFVHNEVARHELLQFTALISGILCFLGLCWIMILRGPNFTQLGKISQLVKLTRYARMIEMGLTADGGLSAKIGVRLKQSYSQEPISARRIQQELTTFYRHSSYQYIVVLDEVDKINPAPVEQNTQNSKTRKAKVDELLGGLKSLLNGTHCIFIIIAGREMVDAYYSESGYTSVLYEGVFKEIFEVPTLLTDGSDHKLHEFHSMVKKYINSVLAGKETDDNPDFENMLTFADSNENHNVEILDVQFFYELFVKFITLHSWGNIKRMSMMVQDHIEWNDKDYYDQLTHRHSINLLPTNANKSTPFLFFTPSDIRKMFVSAKLYSLYSTNIGRLVSRTHDKSVVSSFISILDVVRFHSQGFSRAMLDRTVAGIDVHSETNLAYVADELVNSTFQSIIRRTASNLFPYRFYITTDLEFSYLSKSLGAKSSSFEFALDSAEPVRAFYIQEVENQKPDDLSKSSFSSAKLQSILGDIYASEQSYDMAFSYYANATFLLKKLLRNKEGNEWRLSGGISLEAHYTLIQVLLKKGLLEEIRENNAAAMSAYREAELTCQENFYEKQKTELSNGMYGRHKDFDNNLQHTLLAQEFLALKSGKPLTHELFHKIEKIKVVIEDPTLYSKTLLINYFAGNYQKIINKVNPRVVLRLIQFSMKRSSENVDDYFRKYHISPATFIYAQSIFSLAAQKLKKNLNEVAQLNPKNHTERYQQAFAQWSEPVLYLLNLSGKLSNFENLLEDDKNNKWQQLTPVSELTESEMLERSFKLTFLAADNSRRKGRYAEAAHQYISLLLNWIALLEIFPWSKCAEIETSITTPLMDKIKTTPKWLNDLLKSARDCIEKSDRATNIKERVDILTGNPHFHNHTMITSEILERISTSEEQEQYSYLLWYRSNISSYLMIFGIWEHYCRYSINRWCRQKTDSEVDQSDMTFNFHIIPSPLGNLPRMTAIYLWIKARNSMHERLLTNSLEGTEECINEIAHIISLFSRVLDEHRKVFRSDDPDTFPPKSHVYFNIFELLEWIKNKTDSQENRDILSRVAMKLLAEYPDVPTMLLDPEYIRSKVERHVLDLAEIDNISSTAYRRKVRHKYYLYDDFEDPFYIGEWAFLQMLSSSSKLLQRIVKDSQAEPKKP</sequence>